<feature type="non-terminal residue" evidence="1">
    <location>
        <position position="162"/>
    </location>
</feature>
<organism evidence="1">
    <name type="scientific">marine metagenome</name>
    <dbReference type="NCBI Taxonomy" id="408172"/>
    <lineage>
        <taxon>unclassified sequences</taxon>
        <taxon>metagenomes</taxon>
        <taxon>ecological metagenomes</taxon>
    </lineage>
</organism>
<protein>
    <recommendedName>
        <fullName evidence="2">LamG-like jellyroll fold domain-containing protein</fullName>
    </recommendedName>
</protein>
<proteinExistence type="predicted"/>
<dbReference type="AlphaFoldDB" id="A0A382ZQU6"/>
<dbReference type="Pfam" id="PF13385">
    <property type="entry name" value="Laminin_G_3"/>
    <property type="match status" value="1"/>
</dbReference>
<accession>A0A382ZQU6</accession>
<gene>
    <name evidence="1" type="ORF">METZ01_LOCUS450850</name>
</gene>
<dbReference type="EMBL" id="UINC01185995">
    <property type="protein sequence ID" value="SVD97996.1"/>
    <property type="molecule type" value="Genomic_DNA"/>
</dbReference>
<reference evidence="1" key="1">
    <citation type="submission" date="2018-05" db="EMBL/GenBank/DDBJ databases">
        <authorList>
            <person name="Lanie J.A."/>
            <person name="Ng W.-L."/>
            <person name="Kazmierczak K.M."/>
            <person name="Andrzejewski T.M."/>
            <person name="Davidsen T.M."/>
            <person name="Wayne K.J."/>
            <person name="Tettelin H."/>
            <person name="Glass J.I."/>
            <person name="Rusch D."/>
            <person name="Podicherti R."/>
            <person name="Tsui H.-C.T."/>
            <person name="Winkler M.E."/>
        </authorList>
    </citation>
    <scope>NUCLEOTIDE SEQUENCE</scope>
</reference>
<dbReference type="Gene3D" id="2.60.120.200">
    <property type="match status" value="1"/>
</dbReference>
<dbReference type="InterPro" id="IPR013320">
    <property type="entry name" value="ConA-like_dom_sf"/>
</dbReference>
<evidence type="ECO:0008006" key="2">
    <source>
        <dbReference type="Google" id="ProtNLM"/>
    </source>
</evidence>
<name>A0A382ZQU6_9ZZZZ</name>
<evidence type="ECO:0000313" key="1">
    <source>
        <dbReference type="EMBL" id="SVD97996.1"/>
    </source>
</evidence>
<dbReference type="SUPFAM" id="SSF49899">
    <property type="entry name" value="Concanavalin A-like lectins/glucanases"/>
    <property type="match status" value="1"/>
</dbReference>
<sequence length="162" mass="18603">MMKKILFFITIFGFSTLLSQSVVSLDGSNDYLTTTETTGTKLEGDFTISGWVFPKGSATQQVFHNELFEIQYQGSYYRQFRIYPGGYSTTWGEASINEWHHIAVTRSSHTNAYDTLYVYVDGKQSLMFVRDQSSTTTFDGTMYLGRDPDYGEYFRGFMDEFA</sequence>